<dbReference type="SUPFAM" id="SSF54593">
    <property type="entry name" value="Glyoxalase/Bleomycin resistance protein/Dihydroxybiphenyl dioxygenase"/>
    <property type="match status" value="1"/>
</dbReference>
<dbReference type="Gene3D" id="3.10.180.10">
    <property type="entry name" value="2,3-Dihydroxybiphenyl 1,2-Dioxygenase, domain 1"/>
    <property type="match status" value="1"/>
</dbReference>
<dbReference type="Proteomes" id="UP001596514">
    <property type="component" value="Unassembled WGS sequence"/>
</dbReference>
<sequence>MANETTVPALPCRSIDEIEEFYTALGFTRTYHQVRPNPYLALRREDIHLHFFAMPGFNPEDSYGTCIITVPDTGVLFRAFAEGMRSAYGKLLISGIPRMTRPRKRKNADNLAGFTIVDPGGNWIRIFPSSKDAIQQEPPTGRLATALRNAVVMGDSHGDHRQAAKILDGALARAQDPPSMDLVEALLYRAEIAVALSDRERAGELLARVREMPLDASARERLSESLAGADDLEAILAADRAEPQAGCGSER</sequence>
<dbReference type="RefSeq" id="WP_343965938.1">
    <property type="nucleotide sequence ID" value="NZ_BAAAGK010000036.1"/>
</dbReference>
<protein>
    <submittedName>
        <fullName evidence="1">VOC family protein</fullName>
    </submittedName>
</protein>
<reference evidence="2" key="1">
    <citation type="journal article" date="2019" name="Int. J. Syst. Evol. Microbiol.">
        <title>The Global Catalogue of Microorganisms (GCM) 10K type strain sequencing project: providing services to taxonomists for standard genome sequencing and annotation.</title>
        <authorList>
            <consortium name="The Broad Institute Genomics Platform"/>
            <consortium name="The Broad Institute Genome Sequencing Center for Infectious Disease"/>
            <person name="Wu L."/>
            <person name="Ma J."/>
        </authorList>
    </citation>
    <scope>NUCLEOTIDE SEQUENCE [LARGE SCALE GENOMIC DNA]</scope>
    <source>
        <strain evidence="2">JCM 10083</strain>
    </source>
</reference>
<comment type="caution">
    <text evidence="1">The sequence shown here is derived from an EMBL/GenBank/DDBJ whole genome shotgun (WGS) entry which is preliminary data.</text>
</comment>
<proteinExistence type="predicted"/>
<dbReference type="EMBL" id="JBHTEE010000001">
    <property type="protein sequence ID" value="MFC7600616.1"/>
    <property type="molecule type" value="Genomic_DNA"/>
</dbReference>
<gene>
    <name evidence="1" type="ORF">ACFQVD_10960</name>
</gene>
<keyword evidence="2" id="KW-1185">Reference proteome</keyword>
<name>A0ABW2SYT9_9ACTN</name>
<organism evidence="1 2">
    <name type="scientific">Streptosporangium amethystogenes subsp. fukuiense</name>
    <dbReference type="NCBI Taxonomy" id="698418"/>
    <lineage>
        <taxon>Bacteria</taxon>
        <taxon>Bacillati</taxon>
        <taxon>Actinomycetota</taxon>
        <taxon>Actinomycetes</taxon>
        <taxon>Streptosporangiales</taxon>
        <taxon>Streptosporangiaceae</taxon>
        <taxon>Streptosporangium</taxon>
    </lineage>
</organism>
<dbReference type="InterPro" id="IPR029068">
    <property type="entry name" value="Glyas_Bleomycin-R_OHBP_Dase"/>
</dbReference>
<evidence type="ECO:0000313" key="2">
    <source>
        <dbReference type="Proteomes" id="UP001596514"/>
    </source>
</evidence>
<evidence type="ECO:0000313" key="1">
    <source>
        <dbReference type="EMBL" id="MFC7600616.1"/>
    </source>
</evidence>
<accession>A0ABW2SYT9</accession>